<feature type="chain" id="PRO_5032365615" evidence="2">
    <location>
        <begin position="19"/>
        <end position="157"/>
    </location>
</feature>
<dbReference type="PROSITE" id="PS51257">
    <property type="entry name" value="PROKAR_LIPOPROTEIN"/>
    <property type="match status" value="1"/>
</dbReference>
<feature type="coiled-coil region" evidence="1">
    <location>
        <begin position="125"/>
        <end position="152"/>
    </location>
</feature>
<dbReference type="RefSeq" id="WP_171624545.1">
    <property type="nucleotide sequence ID" value="NZ_JABBPG010000001.1"/>
</dbReference>
<feature type="coiled-coil region" evidence="1">
    <location>
        <begin position="69"/>
        <end position="96"/>
    </location>
</feature>
<gene>
    <name evidence="3" type="ORF">HG263_02790</name>
</gene>
<feature type="signal peptide" evidence="2">
    <location>
        <begin position="1"/>
        <end position="18"/>
    </location>
</feature>
<keyword evidence="1" id="KW-0175">Coiled coil</keyword>
<sequence length="157" mass="18707">MIRSFIFLLFFSSLSCQAKTIVNYYKCVTQRGTVYSQFPCGGNGTQHTLTNTDPKADTPSEQHFKTLNRLEKKQLVRNLKNQLRAKKHQAAILTRERDRETRDQQQRVNRIMSDKERSDTLKDIKQKLKAINKTYHRQYRSLNKQIVQLEKRLKRYE</sequence>
<evidence type="ECO:0000256" key="2">
    <source>
        <dbReference type="SAM" id="SignalP"/>
    </source>
</evidence>
<organism evidence="3 4">
    <name type="scientific">Pseudoalteromonas caenipelagi</name>
    <dbReference type="NCBI Taxonomy" id="2726988"/>
    <lineage>
        <taxon>Bacteria</taxon>
        <taxon>Pseudomonadati</taxon>
        <taxon>Pseudomonadota</taxon>
        <taxon>Gammaproteobacteria</taxon>
        <taxon>Alteromonadales</taxon>
        <taxon>Pseudoalteromonadaceae</taxon>
        <taxon>Pseudoalteromonas</taxon>
    </lineage>
</organism>
<keyword evidence="4" id="KW-1185">Reference proteome</keyword>
<proteinExistence type="predicted"/>
<protein>
    <submittedName>
        <fullName evidence="3">DUF4124 domain-containing protein</fullName>
    </submittedName>
</protein>
<reference evidence="3 4" key="1">
    <citation type="submission" date="2020-04" db="EMBL/GenBank/DDBJ databases">
        <title>Pseudoalteromonas caenipelagi sp. nov., isolated from a tidal flat.</title>
        <authorList>
            <person name="Park S."/>
            <person name="Yoon J.-H."/>
        </authorList>
    </citation>
    <scope>NUCLEOTIDE SEQUENCE [LARGE SCALE GENOMIC DNA]</scope>
    <source>
        <strain evidence="3 4">JBTF-M23</strain>
    </source>
</reference>
<evidence type="ECO:0000256" key="1">
    <source>
        <dbReference type="SAM" id="Coils"/>
    </source>
</evidence>
<dbReference type="AlphaFoldDB" id="A0A849VBY2"/>
<evidence type="ECO:0000313" key="4">
    <source>
        <dbReference type="Proteomes" id="UP000586305"/>
    </source>
</evidence>
<dbReference type="Proteomes" id="UP000586305">
    <property type="component" value="Unassembled WGS sequence"/>
</dbReference>
<dbReference type="EMBL" id="JABBPG010000001">
    <property type="protein sequence ID" value="NOU49474.1"/>
    <property type="molecule type" value="Genomic_DNA"/>
</dbReference>
<keyword evidence="2" id="KW-0732">Signal</keyword>
<accession>A0A849VBY2</accession>
<evidence type="ECO:0000313" key="3">
    <source>
        <dbReference type="EMBL" id="NOU49474.1"/>
    </source>
</evidence>
<comment type="caution">
    <text evidence="3">The sequence shown here is derived from an EMBL/GenBank/DDBJ whole genome shotgun (WGS) entry which is preliminary data.</text>
</comment>
<name>A0A849VBY2_9GAMM</name>